<organism evidence="3 4">
    <name type="scientific">Cystobacter ferrugineus</name>
    <dbReference type="NCBI Taxonomy" id="83449"/>
    <lineage>
        <taxon>Bacteria</taxon>
        <taxon>Pseudomonadati</taxon>
        <taxon>Myxococcota</taxon>
        <taxon>Myxococcia</taxon>
        <taxon>Myxococcales</taxon>
        <taxon>Cystobacterineae</taxon>
        <taxon>Archangiaceae</taxon>
        <taxon>Cystobacter</taxon>
    </lineage>
</organism>
<evidence type="ECO:0000259" key="2">
    <source>
        <dbReference type="Pfam" id="PF00455"/>
    </source>
</evidence>
<evidence type="ECO:0000313" key="3">
    <source>
        <dbReference type="EMBL" id="OJH41317.1"/>
    </source>
</evidence>
<dbReference type="InterPro" id="IPR014036">
    <property type="entry name" value="DeoR-like_C"/>
</dbReference>
<keyword evidence="4" id="KW-1185">Reference proteome</keyword>
<evidence type="ECO:0000313" key="4">
    <source>
        <dbReference type="Proteomes" id="UP000182229"/>
    </source>
</evidence>
<proteinExistence type="predicted"/>
<comment type="caution">
    <text evidence="3">The sequence shown here is derived from an EMBL/GenBank/DDBJ whole genome shotgun (WGS) entry which is preliminary data.</text>
</comment>
<dbReference type="InterPro" id="IPR037171">
    <property type="entry name" value="NagB/RpiA_transferase-like"/>
</dbReference>
<dbReference type="EMBL" id="MPIN01000002">
    <property type="protein sequence ID" value="OJH41317.1"/>
    <property type="molecule type" value="Genomic_DNA"/>
</dbReference>
<dbReference type="InterPro" id="IPR050313">
    <property type="entry name" value="Carb_Metab_HTH_regulators"/>
</dbReference>
<dbReference type="PANTHER" id="PTHR30363:SF4">
    <property type="entry name" value="GLYCEROL-3-PHOSPHATE REGULON REPRESSOR"/>
    <property type="match status" value="1"/>
</dbReference>
<dbReference type="Pfam" id="PF00455">
    <property type="entry name" value="DeoRC"/>
    <property type="match status" value="1"/>
</dbReference>
<dbReference type="STRING" id="83449.BON30_10635"/>
<dbReference type="Proteomes" id="UP000182229">
    <property type="component" value="Unassembled WGS sequence"/>
</dbReference>
<dbReference type="AlphaFoldDB" id="A0A1L9BGD0"/>
<protein>
    <recommendedName>
        <fullName evidence="2">DeoR-like transcriptional repressor C-terminal sensor domain-containing protein</fullName>
    </recommendedName>
</protein>
<dbReference type="PANTHER" id="PTHR30363">
    <property type="entry name" value="HTH-TYPE TRANSCRIPTIONAL REGULATOR SRLR-RELATED"/>
    <property type="match status" value="1"/>
</dbReference>
<dbReference type="SMART" id="SM01134">
    <property type="entry name" value="DeoRC"/>
    <property type="match status" value="1"/>
</dbReference>
<evidence type="ECO:0000256" key="1">
    <source>
        <dbReference type="ARBA" id="ARBA00022491"/>
    </source>
</evidence>
<feature type="domain" description="DeoR-like transcriptional repressor C-terminal sensor" evidence="2">
    <location>
        <begin position="2"/>
        <end position="98"/>
    </location>
</feature>
<reference evidence="4" key="1">
    <citation type="submission" date="2016-11" db="EMBL/GenBank/DDBJ databases">
        <authorList>
            <person name="Shukria A."/>
            <person name="Stevens D.C."/>
        </authorList>
    </citation>
    <scope>NUCLEOTIDE SEQUENCE [LARGE SCALE GENOMIC DNA]</scope>
    <source>
        <strain evidence="4">Cbfe23</strain>
    </source>
</reference>
<gene>
    <name evidence="3" type="ORF">BON30_10635</name>
</gene>
<sequence length="118" mass="12239">MEVIVLGGRLVKESRSMAGAETLLGYRSVRADLCVLGTASVHPDIGLGVFSHEDAEVKRAMVGAAAEVMVVAAGEKLGTTAPFLVGPLSIVDRLVTDRAASDEVILTLTHAGLDIVRG</sequence>
<dbReference type="SUPFAM" id="SSF100950">
    <property type="entry name" value="NagB/RpiA/CoA transferase-like"/>
    <property type="match status" value="1"/>
</dbReference>
<reference evidence="3 4" key="2">
    <citation type="submission" date="2016-12" db="EMBL/GenBank/DDBJ databases">
        <title>Draft Genome Sequence of Cystobacter ferrugineus Strain Cbfe23.</title>
        <authorList>
            <person name="Akbar S."/>
            <person name="Dowd S.E."/>
            <person name="Stevens D.C."/>
        </authorList>
    </citation>
    <scope>NUCLEOTIDE SEQUENCE [LARGE SCALE GENOMIC DNA]</scope>
    <source>
        <strain evidence="3 4">Cbfe23</strain>
    </source>
</reference>
<keyword evidence="1" id="KW-0678">Repressor</keyword>
<accession>A0A1L9BGD0</accession>
<name>A0A1L9BGD0_9BACT</name>